<dbReference type="AlphaFoldDB" id="A0A5B7FRR2"/>
<evidence type="ECO:0000313" key="3">
    <source>
        <dbReference type="Proteomes" id="UP000324222"/>
    </source>
</evidence>
<proteinExistence type="predicted"/>
<evidence type="ECO:0000313" key="2">
    <source>
        <dbReference type="EMBL" id="MPC48186.1"/>
    </source>
</evidence>
<name>A0A5B7FRR2_PORTR</name>
<sequence>MACLSIALLIPPLTLSFSSLSLFSFEHITFPPPSHFSLAILSYHAPSFPAQRQPFRFWTSAAWSCGRSFTGKGQRLSCNVWWLTCPPPRPCSSPGTTTSIDSTTTIPAAESGEYETSDVCELGCVNVLGTE</sequence>
<evidence type="ECO:0000256" key="1">
    <source>
        <dbReference type="SAM" id="SignalP"/>
    </source>
</evidence>
<dbReference type="Proteomes" id="UP000324222">
    <property type="component" value="Unassembled WGS sequence"/>
</dbReference>
<gene>
    <name evidence="2" type="ORF">E2C01_041954</name>
</gene>
<dbReference type="EMBL" id="VSRR010008146">
    <property type="protein sequence ID" value="MPC48186.1"/>
    <property type="molecule type" value="Genomic_DNA"/>
</dbReference>
<keyword evidence="1" id="KW-0732">Signal</keyword>
<comment type="caution">
    <text evidence="2">The sequence shown here is derived from an EMBL/GenBank/DDBJ whole genome shotgun (WGS) entry which is preliminary data.</text>
</comment>
<feature type="chain" id="PRO_5022749563" evidence="1">
    <location>
        <begin position="17"/>
        <end position="131"/>
    </location>
</feature>
<accession>A0A5B7FRR2</accession>
<organism evidence="2 3">
    <name type="scientific">Portunus trituberculatus</name>
    <name type="common">Swimming crab</name>
    <name type="synonym">Neptunus trituberculatus</name>
    <dbReference type="NCBI Taxonomy" id="210409"/>
    <lineage>
        <taxon>Eukaryota</taxon>
        <taxon>Metazoa</taxon>
        <taxon>Ecdysozoa</taxon>
        <taxon>Arthropoda</taxon>
        <taxon>Crustacea</taxon>
        <taxon>Multicrustacea</taxon>
        <taxon>Malacostraca</taxon>
        <taxon>Eumalacostraca</taxon>
        <taxon>Eucarida</taxon>
        <taxon>Decapoda</taxon>
        <taxon>Pleocyemata</taxon>
        <taxon>Brachyura</taxon>
        <taxon>Eubrachyura</taxon>
        <taxon>Portunoidea</taxon>
        <taxon>Portunidae</taxon>
        <taxon>Portuninae</taxon>
        <taxon>Portunus</taxon>
    </lineage>
</organism>
<keyword evidence="3" id="KW-1185">Reference proteome</keyword>
<reference evidence="2 3" key="1">
    <citation type="submission" date="2019-05" db="EMBL/GenBank/DDBJ databases">
        <title>Another draft genome of Portunus trituberculatus and its Hox gene families provides insights of decapod evolution.</title>
        <authorList>
            <person name="Jeong J.-H."/>
            <person name="Song I."/>
            <person name="Kim S."/>
            <person name="Choi T."/>
            <person name="Kim D."/>
            <person name="Ryu S."/>
            <person name="Kim W."/>
        </authorList>
    </citation>
    <scope>NUCLEOTIDE SEQUENCE [LARGE SCALE GENOMIC DNA]</scope>
    <source>
        <tissue evidence="2">Muscle</tissue>
    </source>
</reference>
<protein>
    <submittedName>
        <fullName evidence="2">Uncharacterized protein</fullName>
    </submittedName>
</protein>
<feature type="signal peptide" evidence="1">
    <location>
        <begin position="1"/>
        <end position="16"/>
    </location>
</feature>